<name>A0A0M9U3E5_9CHLR</name>
<evidence type="ECO:0000259" key="1">
    <source>
        <dbReference type="Pfam" id="PF08241"/>
    </source>
</evidence>
<dbReference type="RefSeq" id="WP_062419929.1">
    <property type="nucleotide sequence ID" value="NZ_BBXZ01000188.1"/>
</dbReference>
<reference evidence="2" key="1">
    <citation type="journal article" date="2015" name="Genome Announc.">
        <title>Draft Genome Sequences of Anaerolinea thermolimosa IMO-1, Bellilinea caldifistulae GOMI-1, Leptolinea tardivitalis YMTK-2, Levilinea saccharolytica KIBI-1, Longilinea arvoryzae KOME-1, Previously Described as Members of the Class Anaerolineae (Chloroflexi).</title>
        <authorList>
            <person name="Matsuura N."/>
            <person name="Tourlousse M.D."/>
            <person name="Ohashi A."/>
            <person name="Hugenholtz P."/>
            <person name="Sekiguchi Y."/>
        </authorList>
    </citation>
    <scope>NUCLEOTIDE SEQUENCE</scope>
    <source>
        <strain evidence="2">KIBI-1</strain>
    </source>
</reference>
<dbReference type="SUPFAM" id="SSF53335">
    <property type="entry name" value="S-adenosyl-L-methionine-dependent methyltransferases"/>
    <property type="match status" value="1"/>
</dbReference>
<gene>
    <name evidence="2" type="ORF">LSAC_03584</name>
</gene>
<dbReference type="InterPro" id="IPR029063">
    <property type="entry name" value="SAM-dependent_MTases_sf"/>
</dbReference>
<keyword evidence="2" id="KW-0808">Transferase</keyword>
<dbReference type="GO" id="GO:0008757">
    <property type="term" value="F:S-adenosylmethionine-dependent methyltransferase activity"/>
    <property type="evidence" value="ECO:0007669"/>
    <property type="project" value="InterPro"/>
</dbReference>
<dbReference type="EMBL" id="DF967975">
    <property type="protein sequence ID" value="GAP19674.1"/>
    <property type="molecule type" value="Genomic_DNA"/>
</dbReference>
<dbReference type="CDD" id="cd02440">
    <property type="entry name" value="AdoMet_MTases"/>
    <property type="match status" value="1"/>
</dbReference>
<keyword evidence="2" id="KW-0489">Methyltransferase</keyword>
<dbReference type="Pfam" id="PF08241">
    <property type="entry name" value="Methyltransf_11"/>
    <property type="match status" value="1"/>
</dbReference>
<dbReference type="AlphaFoldDB" id="A0A0M9U3E5"/>
<proteinExistence type="predicted"/>
<evidence type="ECO:0000313" key="2">
    <source>
        <dbReference type="EMBL" id="GAP19674.1"/>
    </source>
</evidence>
<accession>A0A0M9U3E5</accession>
<dbReference type="GO" id="GO:0032259">
    <property type="term" value="P:methylation"/>
    <property type="evidence" value="ECO:0007669"/>
    <property type="project" value="UniProtKB-KW"/>
</dbReference>
<dbReference type="PANTHER" id="PTHR43861">
    <property type="entry name" value="TRANS-ACONITATE 2-METHYLTRANSFERASE-RELATED"/>
    <property type="match status" value="1"/>
</dbReference>
<dbReference type="OrthoDB" id="9805171at2"/>
<sequence length="279" mass="30184">MNGASLEEVLSFAADTNSEAFINHYDELPLWSAPFGAALLERVRMHPGARVLDVGCGTGFPLLELAQRLGPDCRAVGLDPWGVALTRAQTKARRWGVGQAAFVRGCAEDMPLPAGVFDVVVSNLGVNNFADPAAAAAECYRVTAPRGQFVLSSNLRGHMAEFYAVFAACLRDLGLSEALGALEAHVAHRATPDRLRTLLEGVGYREIGVTEGSFTMRFSGGRALLRHYFIQLGFLDAWKAVVPTMHTARVFAEVERRLEQMGELTLTIPWAVVEGVKAA</sequence>
<feature type="domain" description="Methyltransferase type 11" evidence="1">
    <location>
        <begin position="52"/>
        <end position="151"/>
    </location>
</feature>
<protein>
    <submittedName>
        <fullName evidence="2">Methylase</fullName>
    </submittedName>
</protein>
<dbReference type="Gene3D" id="3.40.50.150">
    <property type="entry name" value="Vaccinia Virus protein VP39"/>
    <property type="match status" value="1"/>
</dbReference>
<dbReference type="InterPro" id="IPR013216">
    <property type="entry name" value="Methyltransf_11"/>
</dbReference>
<organism evidence="2">
    <name type="scientific">Levilinea saccharolytica</name>
    <dbReference type="NCBI Taxonomy" id="229921"/>
    <lineage>
        <taxon>Bacteria</taxon>
        <taxon>Bacillati</taxon>
        <taxon>Chloroflexota</taxon>
        <taxon>Anaerolineae</taxon>
        <taxon>Anaerolineales</taxon>
        <taxon>Anaerolineaceae</taxon>
        <taxon>Levilinea</taxon>
    </lineage>
</organism>